<dbReference type="InterPro" id="IPR004547">
    <property type="entry name" value="Glucosamine6P_isomerase"/>
</dbReference>
<dbReference type="GO" id="GO:0004342">
    <property type="term" value="F:glucosamine-6-phosphate deaminase activity"/>
    <property type="evidence" value="ECO:0007669"/>
    <property type="project" value="InterPro"/>
</dbReference>
<evidence type="ECO:0000259" key="2">
    <source>
        <dbReference type="Pfam" id="PF01182"/>
    </source>
</evidence>
<dbReference type="InterPro" id="IPR037171">
    <property type="entry name" value="NagB/RpiA_transferase-like"/>
</dbReference>
<proteinExistence type="predicted"/>
<dbReference type="Pfam" id="PF01182">
    <property type="entry name" value="Glucosamine_iso"/>
    <property type="match status" value="1"/>
</dbReference>
<protein>
    <submittedName>
        <fullName evidence="3">| nagB_2 / Glucosamine-6-phosphate deaminase / 6681:7361 Forward</fullName>
    </submittedName>
</protein>
<dbReference type="PANTHER" id="PTHR42892">
    <property type="entry name" value="GLUCOSAMINE-6-PHOSPHATE DEAMINASE-LIKE PROTEIN BT_0258-RELATED"/>
    <property type="match status" value="1"/>
</dbReference>
<sequence length="226" mass="26270">MKIISGSKTKLEESIANKFIQIINNKSNAKFLLATGNSQVEIYKNLVDYYQQNIVSFANVITFNLDEYLQAEKYYTDSFSNFMKNKLFDYIDIKKENIFFPQEVKEYNKKLDQIDYFDLTILGVGENGHIAFNEPGSKITDRTKIVNLTASTIQANFKNRTDYPKQAITIGIRDILKKSKLIYVVAWGEKKRKSVEKLLEKEITSDWPITYLLKNKNVILFTDLEI</sequence>
<keyword evidence="1" id="KW-0119">Carbohydrate metabolism</keyword>
<dbReference type="InterPro" id="IPR006148">
    <property type="entry name" value="Glc/Gal-6P_isomerase"/>
</dbReference>
<dbReference type="SUPFAM" id="SSF100950">
    <property type="entry name" value="NagB/RpiA/CoA transferase-like"/>
    <property type="match status" value="1"/>
</dbReference>
<dbReference type="InterPro" id="IPR052960">
    <property type="entry name" value="GlcN6P_deaminase-like"/>
</dbReference>
<dbReference type="EMBL" id="CWGI01000001">
    <property type="protein sequence ID" value="CRX37145.1"/>
    <property type="molecule type" value="Genomic_DNA"/>
</dbReference>
<feature type="domain" description="Glucosamine/galactosamine-6-phosphate isomerase" evidence="2">
    <location>
        <begin position="10"/>
        <end position="216"/>
    </location>
</feature>
<gene>
    <name evidence="3" type="ORF">HEPPS_03640</name>
</gene>
<evidence type="ECO:0000256" key="1">
    <source>
        <dbReference type="ARBA" id="ARBA00023277"/>
    </source>
</evidence>
<reference evidence="4" key="1">
    <citation type="submission" date="2015-05" db="EMBL/GenBank/DDBJ databases">
        <authorList>
            <person name="Collingro A."/>
        </authorList>
    </citation>
    <scope>NUCLEOTIDE SEQUENCE [LARGE SCALE GENOMIC DNA]</scope>
    <source>
        <strain evidence="4">Ps</strain>
    </source>
</reference>
<keyword evidence="4" id="KW-1185">Reference proteome</keyword>
<dbReference type="Gene3D" id="3.40.50.1360">
    <property type="match status" value="1"/>
</dbReference>
<dbReference type="GO" id="GO:0005975">
    <property type="term" value="P:carbohydrate metabolic process"/>
    <property type="evidence" value="ECO:0007669"/>
    <property type="project" value="InterPro"/>
</dbReference>
<dbReference type="PANTHER" id="PTHR42892:SF1">
    <property type="entry name" value="GLUCOSAMINE-6-PHOSPHATE ISOMERASE"/>
    <property type="match status" value="1"/>
</dbReference>
<dbReference type="AlphaFoldDB" id="A0A0G7ZLW5"/>
<evidence type="ECO:0000313" key="3">
    <source>
        <dbReference type="EMBL" id="CRX37145.1"/>
    </source>
</evidence>
<organism evidence="3 4">
    <name type="scientific">Candidatus Hepatoplasma crinochetorum</name>
    <dbReference type="NCBI Taxonomy" id="295596"/>
    <lineage>
        <taxon>Bacteria</taxon>
        <taxon>Bacillati</taxon>
        <taxon>Mycoplasmatota</taxon>
        <taxon>Mollicutes</taxon>
        <taxon>Candidatus Hepatoplasmataceae</taxon>
        <taxon>Candidatus Hepatoplasma</taxon>
    </lineage>
</organism>
<dbReference type="Proteomes" id="UP000242141">
    <property type="component" value="Unassembled WGS sequence"/>
</dbReference>
<dbReference type="CDD" id="cd01399">
    <property type="entry name" value="GlcN6P_deaminase"/>
    <property type="match status" value="1"/>
</dbReference>
<name>A0A0G7ZLW5_9MOLU</name>
<dbReference type="GO" id="GO:0006044">
    <property type="term" value="P:N-acetylglucosamine metabolic process"/>
    <property type="evidence" value="ECO:0007669"/>
    <property type="project" value="InterPro"/>
</dbReference>
<evidence type="ECO:0000313" key="4">
    <source>
        <dbReference type="Proteomes" id="UP000242141"/>
    </source>
</evidence>
<accession>A0A0G7ZLW5</accession>